<accession>V5LVT3</accession>
<dbReference type="AlphaFoldDB" id="V5LVT3"/>
<proteinExistence type="predicted"/>
<organism evidence="1 2">
    <name type="scientific">Geobacillus genomosp. 3</name>
    <dbReference type="NCBI Taxonomy" id="1921421"/>
    <lineage>
        <taxon>Bacteria</taxon>
        <taxon>Bacillati</taxon>
        <taxon>Bacillota</taxon>
        <taxon>Bacilli</taxon>
        <taxon>Bacillales</taxon>
        <taxon>Anoxybacillaceae</taxon>
        <taxon>Geobacillus</taxon>
    </lineage>
</organism>
<dbReference type="HOGENOM" id="CLU_2232688_0_0_9"/>
<dbReference type="Proteomes" id="UP000015500">
    <property type="component" value="Plasmid pBt40"/>
</dbReference>
<sequence>MHYGARKQCTKKRGGRLASLRENTMPKGEACQGTLCKINGCKKSRSTCTTRSGKNGICGGSRRKCIPRSPWKRRIKFKKRSFRQPSSNVPPDVIAERVSLLGRST</sequence>
<evidence type="ECO:0000313" key="2">
    <source>
        <dbReference type="Proteomes" id="UP000015500"/>
    </source>
</evidence>
<dbReference type="EMBL" id="CP006255">
    <property type="protein sequence ID" value="AHA58173.1"/>
    <property type="molecule type" value="Genomic_DNA"/>
</dbReference>
<geneLocation type="plasmid" evidence="1 2">
    <name>pBt40</name>
</geneLocation>
<keyword evidence="2" id="KW-1185">Reference proteome</keyword>
<keyword evidence="1" id="KW-0614">Plasmid</keyword>
<gene>
    <name evidence="1" type="ORF">M493_18502</name>
</gene>
<dbReference type="KEGG" id="gjf:M493_18502"/>
<protein>
    <submittedName>
        <fullName evidence="1">Uncharacterized protein</fullName>
    </submittedName>
</protein>
<reference evidence="1 2" key="1">
    <citation type="journal article" date="2014" name="Genome Announc.">
        <title>Complete Genome Sequence of the Thermophilic Polychlorinated Biphenyl Degrader Geobacillus sp. Strain JF8 (NBRC 109937).</title>
        <authorList>
            <person name="Shintani M."/>
            <person name="Ohtsubo Y."/>
            <person name="Fukuda K."/>
            <person name="Hosoyama A."/>
            <person name="Ohji S."/>
            <person name="Yamazoe A."/>
            <person name="Fujita N."/>
            <person name="Nagata Y."/>
            <person name="Tsuda M."/>
            <person name="Hatta T."/>
            <person name="Kimbara K."/>
        </authorList>
    </citation>
    <scope>NUCLEOTIDE SEQUENCE [LARGE SCALE GENOMIC DNA]</scope>
    <source>
        <strain evidence="1 2">JF8</strain>
    </source>
</reference>
<evidence type="ECO:0000313" key="1">
    <source>
        <dbReference type="EMBL" id="AHA58173.1"/>
    </source>
</evidence>
<name>V5LVT3_GEOG3</name>